<protein>
    <submittedName>
        <fullName evidence="2">Uncharacterized protein</fullName>
    </submittedName>
</protein>
<dbReference type="Proteomes" id="UP000001067">
    <property type="component" value="Unassembled WGS sequence"/>
</dbReference>
<accession>E3RJL9</accession>
<dbReference type="eggNOG" id="ENOG502RAFB">
    <property type="taxonomic scope" value="Eukaryota"/>
</dbReference>
<gene>
    <name evidence="2" type="ORF">PTT_08355</name>
</gene>
<name>E3RJL9_PYRTT</name>
<dbReference type="AlphaFoldDB" id="E3RJL9"/>
<organism evidence="3">
    <name type="scientific">Pyrenophora teres f. teres (strain 0-1)</name>
    <name type="common">Barley net blotch fungus</name>
    <name type="synonym">Drechslera teres f. teres</name>
    <dbReference type="NCBI Taxonomy" id="861557"/>
    <lineage>
        <taxon>Eukaryota</taxon>
        <taxon>Fungi</taxon>
        <taxon>Dikarya</taxon>
        <taxon>Ascomycota</taxon>
        <taxon>Pezizomycotina</taxon>
        <taxon>Dothideomycetes</taxon>
        <taxon>Pleosporomycetidae</taxon>
        <taxon>Pleosporales</taxon>
        <taxon>Pleosporineae</taxon>
        <taxon>Pleosporaceae</taxon>
        <taxon>Pyrenophora</taxon>
    </lineage>
</organism>
<evidence type="ECO:0000256" key="1">
    <source>
        <dbReference type="SAM" id="Phobius"/>
    </source>
</evidence>
<evidence type="ECO:0000313" key="3">
    <source>
        <dbReference type="Proteomes" id="UP000001067"/>
    </source>
</evidence>
<dbReference type="EMBL" id="GL533518">
    <property type="protein sequence ID" value="EFQ94076.1"/>
    <property type="molecule type" value="Genomic_DNA"/>
</dbReference>
<proteinExistence type="predicted"/>
<dbReference type="OrthoDB" id="3683032at2759"/>
<keyword evidence="1" id="KW-0812">Transmembrane</keyword>
<reference evidence="2 3" key="1">
    <citation type="journal article" date="2010" name="Genome Biol.">
        <title>A first genome assembly of the barley fungal pathogen Pyrenophora teres f. teres.</title>
        <authorList>
            <person name="Ellwood S.R."/>
            <person name="Liu Z."/>
            <person name="Syme R.A."/>
            <person name="Lai Z."/>
            <person name="Hane J.K."/>
            <person name="Keiper F."/>
            <person name="Moffat C.S."/>
            <person name="Oliver R.P."/>
            <person name="Friesen T.L."/>
        </authorList>
    </citation>
    <scope>NUCLEOTIDE SEQUENCE [LARGE SCALE GENOMIC DNA]</scope>
    <source>
        <strain evidence="2 3">0-1</strain>
    </source>
</reference>
<dbReference type="HOGENOM" id="CLU_1384792_0_0_1"/>
<feature type="transmembrane region" description="Helical" evidence="1">
    <location>
        <begin position="64"/>
        <end position="88"/>
    </location>
</feature>
<keyword evidence="1" id="KW-0472">Membrane</keyword>
<keyword evidence="3" id="KW-1185">Reference proteome</keyword>
<dbReference type="KEGG" id="pte:PTT_08355"/>
<evidence type="ECO:0000313" key="2">
    <source>
        <dbReference type="EMBL" id="EFQ94076.1"/>
    </source>
</evidence>
<sequence>MLPLHESAGVVSPYVSLLMWFRNPPAVAAEDEESKCGVFSDTDHTEHPIERLSSRNDQCIVKDAVAFCYLWCAFSIIVLGSFGLYLAVDLVFNHYGMGTGMAQWVLDRHQFPSITSYGMQFCLDTPQRDAPSPQTWHYMVPGINDHCTTDTIAFIIDPSESWKIHSEDYLTLGYNVRHKDRQVRALRALAAEENVRA</sequence>
<keyword evidence="1" id="KW-1133">Transmembrane helix</keyword>